<feature type="region of interest" description="Disordered" evidence="1">
    <location>
        <begin position="1"/>
        <end position="29"/>
    </location>
</feature>
<dbReference type="EMBL" id="LCWF01000075">
    <property type="protein sequence ID" value="KKY22623.1"/>
    <property type="molecule type" value="Genomic_DNA"/>
</dbReference>
<evidence type="ECO:0000256" key="1">
    <source>
        <dbReference type="SAM" id="MobiDB-lite"/>
    </source>
</evidence>
<evidence type="ECO:0000313" key="3">
    <source>
        <dbReference type="Proteomes" id="UP000053317"/>
    </source>
</evidence>
<sequence length="172" mass="18942">MKSAEQDQNESIAPKKRKKREDNYGQGGIEGLDITYARYRDILEKGQFLIANGDDLQCADLMAEMTLRVRAPKQVEKLLSRRKDGASIISDVPGEFESAYPEDGLTADAIAQLGEDLADEADESETEYAISVMSSTANTLPGNISTPRAENSRKRLPLVVEESDWEGAETVD</sequence>
<gene>
    <name evidence="2" type="ORF">UCRPC4_g03240</name>
</gene>
<feature type="compositionally biased region" description="Acidic residues" evidence="1">
    <location>
        <begin position="161"/>
        <end position="172"/>
    </location>
</feature>
<evidence type="ECO:0000313" key="2">
    <source>
        <dbReference type="EMBL" id="KKY22623.1"/>
    </source>
</evidence>
<reference evidence="2 3" key="2">
    <citation type="submission" date="2015-05" db="EMBL/GenBank/DDBJ databases">
        <authorList>
            <person name="Morales-Cruz A."/>
            <person name="Amrine K.C."/>
            <person name="Cantu D."/>
        </authorList>
    </citation>
    <scope>NUCLEOTIDE SEQUENCE [LARGE SCALE GENOMIC DNA]</scope>
    <source>
        <strain evidence="2">UCRPC4</strain>
    </source>
</reference>
<dbReference type="AlphaFoldDB" id="A0A0G2GG65"/>
<dbReference type="Proteomes" id="UP000053317">
    <property type="component" value="Unassembled WGS sequence"/>
</dbReference>
<accession>A0A0G2GG65</accession>
<protein>
    <submittedName>
        <fullName evidence="2">Uncharacterized protein</fullName>
    </submittedName>
</protein>
<reference evidence="2 3" key="1">
    <citation type="submission" date="2015-05" db="EMBL/GenBank/DDBJ databases">
        <title>Distinctive expansion of gene families associated with plant cell wall degradation and secondary metabolism in the genomes of grapevine trunk pathogens.</title>
        <authorList>
            <person name="Lawrence D.P."/>
            <person name="Travadon R."/>
            <person name="Rolshausen P.E."/>
            <person name="Baumgartner K."/>
        </authorList>
    </citation>
    <scope>NUCLEOTIDE SEQUENCE [LARGE SCALE GENOMIC DNA]</scope>
    <source>
        <strain evidence="2">UCRPC4</strain>
    </source>
</reference>
<name>A0A0G2GG65_PHACM</name>
<proteinExistence type="predicted"/>
<keyword evidence="3" id="KW-1185">Reference proteome</keyword>
<feature type="compositionally biased region" description="Polar residues" evidence="1">
    <location>
        <begin position="134"/>
        <end position="149"/>
    </location>
</feature>
<dbReference type="OrthoDB" id="24645at2759"/>
<comment type="caution">
    <text evidence="2">The sequence shown here is derived from an EMBL/GenBank/DDBJ whole genome shotgun (WGS) entry which is preliminary data.</text>
</comment>
<feature type="region of interest" description="Disordered" evidence="1">
    <location>
        <begin position="134"/>
        <end position="172"/>
    </location>
</feature>
<organism evidence="2 3">
    <name type="scientific">Phaeomoniella chlamydospora</name>
    <name type="common">Phaeoacremonium chlamydosporum</name>
    <dbReference type="NCBI Taxonomy" id="158046"/>
    <lineage>
        <taxon>Eukaryota</taxon>
        <taxon>Fungi</taxon>
        <taxon>Dikarya</taxon>
        <taxon>Ascomycota</taxon>
        <taxon>Pezizomycotina</taxon>
        <taxon>Eurotiomycetes</taxon>
        <taxon>Chaetothyriomycetidae</taxon>
        <taxon>Phaeomoniellales</taxon>
        <taxon>Phaeomoniellaceae</taxon>
        <taxon>Phaeomoniella</taxon>
    </lineage>
</organism>